<dbReference type="SMART" id="SM00248">
    <property type="entry name" value="ANK"/>
    <property type="match status" value="10"/>
</dbReference>
<dbReference type="InterPro" id="IPR002110">
    <property type="entry name" value="Ankyrin_rpt"/>
</dbReference>
<reference evidence="4" key="1">
    <citation type="submission" date="2020-01" db="EMBL/GenBank/DDBJ databases">
        <authorList>
            <consortium name="DOE Joint Genome Institute"/>
            <person name="Haridas S."/>
            <person name="Albert R."/>
            <person name="Binder M."/>
            <person name="Bloem J."/>
            <person name="Labutti K."/>
            <person name="Salamov A."/>
            <person name="Andreopoulos B."/>
            <person name="Baker S.E."/>
            <person name="Barry K."/>
            <person name="Bills G."/>
            <person name="Bluhm B.H."/>
            <person name="Cannon C."/>
            <person name="Castanera R."/>
            <person name="Culley D.E."/>
            <person name="Daum C."/>
            <person name="Ezra D."/>
            <person name="Gonzalez J.B."/>
            <person name="Henrissat B."/>
            <person name="Kuo A."/>
            <person name="Liang C."/>
            <person name="Lipzen A."/>
            <person name="Lutzoni F."/>
            <person name="Magnuson J."/>
            <person name="Mondo S."/>
            <person name="Nolan M."/>
            <person name="Ohm R."/>
            <person name="Pangilinan J."/>
            <person name="Park H.-J."/>
            <person name="Ramirez L."/>
            <person name="Alfaro M."/>
            <person name="Sun H."/>
            <person name="Tritt A."/>
            <person name="Yoshinaga Y."/>
            <person name="Zwiers L.-H."/>
            <person name="Turgeon B.G."/>
            <person name="Goodwin S.B."/>
            <person name="Spatafora J.W."/>
            <person name="Crous P.W."/>
            <person name="Grigoriev I.V."/>
        </authorList>
    </citation>
    <scope>NUCLEOTIDE SEQUENCE</scope>
    <source>
        <strain evidence="4">IPT5</strain>
    </source>
</reference>
<dbReference type="Proteomes" id="UP000799423">
    <property type="component" value="Unassembled WGS sequence"/>
</dbReference>
<dbReference type="OrthoDB" id="5596414at2759"/>
<dbReference type="EMBL" id="MU006333">
    <property type="protein sequence ID" value="KAF2846628.1"/>
    <property type="molecule type" value="Genomic_DNA"/>
</dbReference>
<name>A0A6A7AWW2_9PLEO</name>
<evidence type="ECO:0000313" key="4">
    <source>
        <dbReference type="EMBL" id="KAF2846628.1"/>
    </source>
</evidence>
<evidence type="ECO:0000256" key="1">
    <source>
        <dbReference type="ARBA" id="ARBA00022737"/>
    </source>
</evidence>
<feature type="repeat" description="ANK" evidence="3">
    <location>
        <begin position="314"/>
        <end position="337"/>
    </location>
</feature>
<protein>
    <submittedName>
        <fullName evidence="4">Ankyrin</fullName>
    </submittedName>
</protein>
<organism evidence="4 5">
    <name type="scientific">Plenodomus tracheiphilus IPT5</name>
    <dbReference type="NCBI Taxonomy" id="1408161"/>
    <lineage>
        <taxon>Eukaryota</taxon>
        <taxon>Fungi</taxon>
        <taxon>Dikarya</taxon>
        <taxon>Ascomycota</taxon>
        <taxon>Pezizomycotina</taxon>
        <taxon>Dothideomycetes</taxon>
        <taxon>Pleosporomycetidae</taxon>
        <taxon>Pleosporales</taxon>
        <taxon>Pleosporineae</taxon>
        <taxon>Leptosphaeriaceae</taxon>
        <taxon>Plenodomus</taxon>
    </lineage>
</organism>
<sequence length="552" mass="62911">SQHEKTHTKPFRRETCQRSFALRLDLSRHIIARHRVGHVVIRCYVERCTFITIRKDNLQRHLRQMHQGIPKACKYLPTVDQNYFEDTMKMGLALSSDTQFIHQDSLRCPSIFLQAATSGNLALLERFLAEGVDINMKGDDNMTAVHCAARAGQAATVQFLLESGAKKYTELTRFSKFRDSALYQALLSLTSATFDMLLRHSTKGVRRFDDLRHLERQVERRGNEEIRDAYFNYIKEFFSAQFAHEVLAVAIKFGYLAEVAMFLDLDGIDLNLRVRDHSTRTYTFLHLAVIYHRTEIVKLFLSFDGLDVTAKISKGYSALQLAACKGYLDIVEVLLNHRTTLADGQTLSGNNALHLAARHGNTNIIEVVKILLEQVSVDATIPDENQQTPLQNAAFRGNWDVVKLLLDYFHLPISNRTSSEDVSTQECGDKGEVVRRLCIHPDFTDINICDSTEWGNETLLHKAAEKGDSSILRVLLAHKDLNVNCLDRFNHTPLMRAINDNKKDAVELLLQHKDIDVNYRFGHYETALSIAKRFKRNDIVDLLLAHGAIDDD</sequence>
<feature type="repeat" description="ANK" evidence="3">
    <location>
        <begin position="140"/>
        <end position="165"/>
    </location>
</feature>
<evidence type="ECO:0000256" key="3">
    <source>
        <dbReference type="PROSITE-ProRule" id="PRU00023"/>
    </source>
</evidence>
<feature type="repeat" description="ANK" evidence="3">
    <location>
        <begin position="348"/>
        <end position="373"/>
    </location>
</feature>
<evidence type="ECO:0000313" key="5">
    <source>
        <dbReference type="Proteomes" id="UP000799423"/>
    </source>
</evidence>
<proteinExistence type="predicted"/>
<dbReference type="Gene3D" id="3.30.160.60">
    <property type="entry name" value="Classic Zinc Finger"/>
    <property type="match status" value="1"/>
</dbReference>
<dbReference type="PROSITE" id="PS50088">
    <property type="entry name" value="ANK_REPEAT"/>
    <property type="match status" value="3"/>
</dbReference>
<dbReference type="Gene3D" id="1.25.40.20">
    <property type="entry name" value="Ankyrin repeat-containing domain"/>
    <property type="match status" value="3"/>
</dbReference>
<feature type="non-terminal residue" evidence="4">
    <location>
        <position position="1"/>
    </location>
</feature>
<dbReference type="PROSITE" id="PS50297">
    <property type="entry name" value="ANK_REP_REGION"/>
    <property type="match status" value="3"/>
</dbReference>
<dbReference type="AlphaFoldDB" id="A0A6A7AWW2"/>
<dbReference type="Pfam" id="PF12796">
    <property type="entry name" value="Ank_2"/>
    <property type="match status" value="4"/>
</dbReference>
<dbReference type="SUPFAM" id="SSF48403">
    <property type="entry name" value="Ankyrin repeat"/>
    <property type="match status" value="2"/>
</dbReference>
<keyword evidence="2 3" id="KW-0040">ANK repeat</keyword>
<dbReference type="PANTHER" id="PTHR24198:SF165">
    <property type="entry name" value="ANKYRIN REPEAT-CONTAINING PROTEIN-RELATED"/>
    <property type="match status" value="1"/>
</dbReference>
<evidence type="ECO:0000256" key="2">
    <source>
        <dbReference type="ARBA" id="ARBA00023043"/>
    </source>
</evidence>
<dbReference type="InterPro" id="IPR036770">
    <property type="entry name" value="Ankyrin_rpt-contain_sf"/>
</dbReference>
<gene>
    <name evidence="4" type="ORF">T440DRAFT_356642</name>
</gene>
<feature type="non-terminal residue" evidence="4">
    <location>
        <position position="552"/>
    </location>
</feature>
<dbReference type="PANTHER" id="PTHR24198">
    <property type="entry name" value="ANKYRIN REPEAT AND PROTEIN KINASE DOMAIN-CONTAINING PROTEIN"/>
    <property type="match status" value="1"/>
</dbReference>
<accession>A0A6A7AWW2</accession>
<keyword evidence="5" id="KW-1185">Reference proteome</keyword>
<keyword evidence="1" id="KW-0677">Repeat</keyword>